<evidence type="ECO:0000313" key="2">
    <source>
        <dbReference type="Proteomes" id="UP000315995"/>
    </source>
</evidence>
<accession>A0A4Y6PTM4</accession>
<evidence type="ECO:0000313" key="1">
    <source>
        <dbReference type="EMBL" id="QDG51684.1"/>
    </source>
</evidence>
<protein>
    <submittedName>
        <fullName evidence="1">Sulfotransferase</fullName>
    </submittedName>
</protein>
<dbReference type="AlphaFoldDB" id="A0A4Y6PTM4"/>
<dbReference type="OrthoDB" id="9815894at2"/>
<dbReference type="SUPFAM" id="SSF52540">
    <property type="entry name" value="P-loop containing nucleoside triphosphate hydrolases"/>
    <property type="match status" value="1"/>
</dbReference>
<keyword evidence="1" id="KW-0808">Transferase</keyword>
<gene>
    <name evidence="1" type="ORF">FIV42_13265</name>
</gene>
<proteinExistence type="predicted"/>
<name>A0A4Y6PTM4_PERCE</name>
<dbReference type="RefSeq" id="WP_141198164.1">
    <property type="nucleotide sequence ID" value="NZ_CP041186.1"/>
</dbReference>
<reference evidence="1 2" key="1">
    <citation type="submission" date="2019-06" db="EMBL/GenBank/DDBJ databases">
        <title>Persicimonas caeni gen. nov., sp. nov., a predatory bacterium isolated from solar saltern.</title>
        <authorList>
            <person name="Wang S."/>
        </authorList>
    </citation>
    <scope>NUCLEOTIDE SEQUENCE [LARGE SCALE GENOMIC DNA]</scope>
    <source>
        <strain evidence="1 2">YN101</strain>
    </source>
</reference>
<dbReference type="Proteomes" id="UP000315995">
    <property type="component" value="Chromosome"/>
</dbReference>
<keyword evidence="2" id="KW-1185">Reference proteome</keyword>
<sequence length="273" mass="31531">MSFLFILSTPFSGSTILWQLVGSSPHASSLPAEGQHMDSVREVMRGRHWDPDYEIPWERVRLEWEKEWDSSKEFLLEKSPPNLLRAAAIQEHFEPAYFIGMIRNPYAFCEGVARRPDNDMDVASAAEFWLQCAQAQTRNKAELDHILFFTYEEFAEDPAAIRDRILEFLPELECLDLDEPSDHSFMGHEPIIRNLNPIQIRRLTSRDIARINRVLRREPQLMADFGYDFIEPSLAQTIGSLKAKASSYALRAARFRGILPGPIVRRIEKLVLE</sequence>
<dbReference type="EMBL" id="CP041186">
    <property type="protein sequence ID" value="QDG51684.1"/>
    <property type="molecule type" value="Genomic_DNA"/>
</dbReference>
<dbReference type="Pfam" id="PF13469">
    <property type="entry name" value="Sulfotransfer_3"/>
    <property type="match status" value="1"/>
</dbReference>
<accession>A0A5B8Y4N1</accession>
<dbReference type="GO" id="GO:0016740">
    <property type="term" value="F:transferase activity"/>
    <property type="evidence" value="ECO:0007669"/>
    <property type="project" value="UniProtKB-KW"/>
</dbReference>
<organism evidence="1 2">
    <name type="scientific">Persicimonas caeni</name>
    <dbReference type="NCBI Taxonomy" id="2292766"/>
    <lineage>
        <taxon>Bacteria</taxon>
        <taxon>Deltaproteobacteria</taxon>
        <taxon>Bradymonadales</taxon>
        <taxon>Bradymonadaceae</taxon>
        <taxon>Persicimonas</taxon>
    </lineage>
</organism>
<dbReference type="Gene3D" id="3.40.50.300">
    <property type="entry name" value="P-loop containing nucleotide triphosphate hydrolases"/>
    <property type="match status" value="1"/>
</dbReference>
<dbReference type="InterPro" id="IPR027417">
    <property type="entry name" value="P-loop_NTPase"/>
</dbReference>